<dbReference type="AlphaFoldDB" id="A0A0F9WWW5"/>
<dbReference type="GO" id="GO:0006259">
    <property type="term" value="P:DNA metabolic process"/>
    <property type="evidence" value="ECO:0007669"/>
    <property type="project" value="UniProtKB-ARBA"/>
</dbReference>
<feature type="domain" description="ERCC4" evidence="2">
    <location>
        <begin position="34"/>
        <end position="127"/>
    </location>
</feature>
<dbReference type="SUPFAM" id="SSF52980">
    <property type="entry name" value="Restriction endonuclease-like"/>
    <property type="match status" value="1"/>
</dbReference>
<dbReference type="SUPFAM" id="SSF47781">
    <property type="entry name" value="RuvA domain 2-like"/>
    <property type="match status" value="1"/>
</dbReference>
<evidence type="ECO:0000256" key="1">
    <source>
        <dbReference type="SAM" id="MobiDB-lite"/>
    </source>
</evidence>
<gene>
    <name evidence="3" type="ORF">LCGC14_0224550</name>
</gene>
<dbReference type="InterPro" id="IPR006166">
    <property type="entry name" value="ERCC4_domain"/>
</dbReference>
<dbReference type="Gene3D" id="1.10.150.20">
    <property type="entry name" value="5' to 3' exonuclease, C-terminal subdomain"/>
    <property type="match status" value="1"/>
</dbReference>
<dbReference type="InterPro" id="IPR011335">
    <property type="entry name" value="Restrct_endonuc-II-like"/>
</dbReference>
<dbReference type="GO" id="GO:0004518">
    <property type="term" value="F:nuclease activity"/>
    <property type="evidence" value="ECO:0007669"/>
    <property type="project" value="InterPro"/>
</dbReference>
<sequence>MTDQKLAILEVKVDVREPDDTLEKVLTFCPLAKREQLEIGDIVYKHVAIELKSWVDFINAFTSRSDDRYRRQLYNFLINKEIEGYYVIYGDWEEINDYSHVKMTAVLGAIASIQARYGMRLMILPNKDYAIYTSLKIIEKTFDHKDVRPVVYKVGTDERAIDMLVAAGNRIGSSDAIRLLSHFKTAKNVVNATSKQLQEVKKVGKVKADNLIKTFNYDFKAKKDFEDNMNDLSEEAPKKEEKVEKKAPKRKPPINRVIEEAIPIDVEMDIDIIDIEADRVDFIKEHYKDFDKQKRLVMEAIDMYTKKIKKPVPLANLVSALPTIGKERVFEVIQDLIRESMIYEAEKDKYEAF</sequence>
<feature type="region of interest" description="Disordered" evidence="1">
    <location>
        <begin position="230"/>
        <end position="249"/>
    </location>
</feature>
<reference evidence="3" key="1">
    <citation type="journal article" date="2015" name="Nature">
        <title>Complex archaea that bridge the gap between prokaryotes and eukaryotes.</title>
        <authorList>
            <person name="Spang A."/>
            <person name="Saw J.H."/>
            <person name="Jorgensen S.L."/>
            <person name="Zaremba-Niedzwiedzka K."/>
            <person name="Martijn J."/>
            <person name="Lind A.E."/>
            <person name="van Eijk R."/>
            <person name="Schleper C."/>
            <person name="Guy L."/>
            <person name="Ettema T.J."/>
        </authorList>
    </citation>
    <scope>NUCLEOTIDE SEQUENCE</scope>
</reference>
<evidence type="ECO:0000259" key="2">
    <source>
        <dbReference type="Pfam" id="PF02732"/>
    </source>
</evidence>
<evidence type="ECO:0000313" key="3">
    <source>
        <dbReference type="EMBL" id="KKN90871.1"/>
    </source>
</evidence>
<dbReference type="Pfam" id="PF02732">
    <property type="entry name" value="ERCC4"/>
    <property type="match status" value="1"/>
</dbReference>
<organism evidence="3">
    <name type="scientific">marine sediment metagenome</name>
    <dbReference type="NCBI Taxonomy" id="412755"/>
    <lineage>
        <taxon>unclassified sequences</taxon>
        <taxon>metagenomes</taxon>
        <taxon>ecological metagenomes</taxon>
    </lineage>
</organism>
<accession>A0A0F9WWW5</accession>
<dbReference type="Pfam" id="PF14520">
    <property type="entry name" value="HHH_5"/>
    <property type="match status" value="1"/>
</dbReference>
<dbReference type="InterPro" id="IPR010994">
    <property type="entry name" value="RuvA_2-like"/>
</dbReference>
<comment type="caution">
    <text evidence="3">The sequence shown here is derived from an EMBL/GenBank/DDBJ whole genome shotgun (WGS) entry which is preliminary data.</text>
</comment>
<protein>
    <recommendedName>
        <fullName evidence="2">ERCC4 domain-containing protein</fullName>
    </recommendedName>
</protein>
<dbReference type="GO" id="GO:0003677">
    <property type="term" value="F:DNA binding"/>
    <property type="evidence" value="ECO:0007669"/>
    <property type="project" value="InterPro"/>
</dbReference>
<feature type="compositionally biased region" description="Basic and acidic residues" evidence="1">
    <location>
        <begin position="235"/>
        <end position="246"/>
    </location>
</feature>
<dbReference type="Gene3D" id="3.40.50.10130">
    <property type="match status" value="1"/>
</dbReference>
<dbReference type="EMBL" id="LAZR01000107">
    <property type="protein sequence ID" value="KKN90871.1"/>
    <property type="molecule type" value="Genomic_DNA"/>
</dbReference>
<name>A0A0F9WWW5_9ZZZZ</name>
<proteinExistence type="predicted"/>